<reference evidence="1" key="2">
    <citation type="submission" date="2020-09" db="EMBL/GenBank/DDBJ databases">
        <authorList>
            <person name="Sun Q."/>
            <person name="Zhou Y."/>
        </authorList>
    </citation>
    <scope>NUCLEOTIDE SEQUENCE</scope>
    <source>
        <strain evidence="1">CGMCC 4.7312</strain>
    </source>
</reference>
<evidence type="ECO:0000313" key="2">
    <source>
        <dbReference type="Proteomes" id="UP000608890"/>
    </source>
</evidence>
<gene>
    <name evidence="1" type="ORF">GCM10011608_10020</name>
</gene>
<proteinExistence type="predicted"/>
<dbReference type="RefSeq" id="WP_189041049.1">
    <property type="nucleotide sequence ID" value="NZ_BMNB01000003.1"/>
</dbReference>
<name>A0A917TL36_9ACTN</name>
<accession>A0A917TL36</accession>
<dbReference type="AlphaFoldDB" id="A0A917TL36"/>
<evidence type="ECO:0000313" key="1">
    <source>
        <dbReference type="EMBL" id="GGM27263.1"/>
    </source>
</evidence>
<sequence>MFEGACVGGPLDGQQAVSRCPDGLLVADKPAGVCWLYDWRDGRFQVREEEPRQLDTDRAVSAALSDGWDVIALPQGVPDGGT</sequence>
<protein>
    <submittedName>
        <fullName evidence="1">Uncharacterized protein</fullName>
    </submittedName>
</protein>
<dbReference type="Proteomes" id="UP000608890">
    <property type="component" value="Unassembled WGS sequence"/>
</dbReference>
<organism evidence="1 2">
    <name type="scientific">Micromonospora sonchi</name>
    <dbReference type="NCBI Taxonomy" id="1763543"/>
    <lineage>
        <taxon>Bacteria</taxon>
        <taxon>Bacillati</taxon>
        <taxon>Actinomycetota</taxon>
        <taxon>Actinomycetes</taxon>
        <taxon>Micromonosporales</taxon>
        <taxon>Micromonosporaceae</taxon>
        <taxon>Micromonospora</taxon>
    </lineage>
</organism>
<dbReference type="EMBL" id="BMNB01000003">
    <property type="protein sequence ID" value="GGM27263.1"/>
    <property type="molecule type" value="Genomic_DNA"/>
</dbReference>
<keyword evidence="2" id="KW-1185">Reference proteome</keyword>
<comment type="caution">
    <text evidence="1">The sequence shown here is derived from an EMBL/GenBank/DDBJ whole genome shotgun (WGS) entry which is preliminary data.</text>
</comment>
<reference evidence="1" key="1">
    <citation type="journal article" date="2014" name="Int. J. Syst. Evol. Microbiol.">
        <title>Complete genome sequence of Corynebacterium casei LMG S-19264T (=DSM 44701T), isolated from a smear-ripened cheese.</title>
        <authorList>
            <consortium name="US DOE Joint Genome Institute (JGI-PGF)"/>
            <person name="Walter F."/>
            <person name="Albersmeier A."/>
            <person name="Kalinowski J."/>
            <person name="Ruckert C."/>
        </authorList>
    </citation>
    <scope>NUCLEOTIDE SEQUENCE</scope>
    <source>
        <strain evidence="1">CGMCC 4.7312</strain>
    </source>
</reference>